<name>A0A0F9LUZ0_9ZZZZ</name>
<reference evidence="1" key="1">
    <citation type="journal article" date="2015" name="Nature">
        <title>Complex archaea that bridge the gap between prokaryotes and eukaryotes.</title>
        <authorList>
            <person name="Spang A."/>
            <person name="Saw J.H."/>
            <person name="Jorgensen S.L."/>
            <person name="Zaremba-Niedzwiedzka K."/>
            <person name="Martijn J."/>
            <person name="Lind A.E."/>
            <person name="van Eijk R."/>
            <person name="Schleper C."/>
            <person name="Guy L."/>
            <person name="Ettema T.J."/>
        </authorList>
    </citation>
    <scope>NUCLEOTIDE SEQUENCE</scope>
</reference>
<protein>
    <submittedName>
        <fullName evidence="1">Uncharacterized protein</fullName>
    </submittedName>
</protein>
<organism evidence="1">
    <name type="scientific">marine sediment metagenome</name>
    <dbReference type="NCBI Taxonomy" id="412755"/>
    <lineage>
        <taxon>unclassified sequences</taxon>
        <taxon>metagenomes</taxon>
        <taxon>ecological metagenomes</taxon>
    </lineage>
</organism>
<comment type="caution">
    <text evidence="1">The sequence shown here is derived from an EMBL/GenBank/DDBJ whole genome shotgun (WGS) entry which is preliminary data.</text>
</comment>
<gene>
    <name evidence="1" type="ORF">LCGC14_1152620</name>
</gene>
<dbReference type="EMBL" id="LAZR01005556">
    <property type="protein sequence ID" value="KKM98959.1"/>
    <property type="molecule type" value="Genomic_DNA"/>
</dbReference>
<sequence>MFTRYRNPDDVGWLGWFEDASGIVTAFVGLDRKVLFVCEVT</sequence>
<proteinExistence type="predicted"/>
<accession>A0A0F9LUZ0</accession>
<evidence type="ECO:0000313" key="1">
    <source>
        <dbReference type="EMBL" id="KKM98959.1"/>
    </source>
</evidence>
<dbReference type="AlphaFoldDB" id="A0A0F9LUZ0"/>